<comment type="similarity">
    <text evidence="1">Belongs to the initiator RepB protein family.</text>
</comment>
<dbReference type="InterPro" id="IPR000525">
    <property type="entry name" value="Initiator_Rep_WH1"/>
</dbReference>
<evidence type="ECO:0000313" key="4">
    <source>
        <dbReference type="EMBL" id="AAY78540.1"/>
    </source>
</evidence>
<feature type="domain" description="Initiator Rep protein WH1" evidence="3">
    <location>
        <begin position="9"/>
        <end position="163"/>
    </location>
</feature>
<dbReference type="AlphaFoldDB" id="Q3T4G0"/>
<feature type="compositionally biased region" description="Basic and acidic residues" evidence="2">
    <location>
        <begin position="329"/>
        <end position="344"/>
    </location>
</feature>
<keyword evidence="4" id="KW-0614">Plasmid</keyword>
<evidence type="ECO:0000256" key="2">
    <source>
        <dbReference type="SAM" id="MobiDB-lite"/>
    </source>
</evidence>
<dbReference type="InterPro" id="IPR036388">
    <property type="entry name" value="WH-like_DNA-bd_sf"/>
</dbReference>
<dbReference type="EMBL" id="AY860640">
    <property type="protein sequence ID" value="AAY78540.1"/>
    <property type="molecule type" value="Genomic_DNA"/>
</dbReference>
<dbReference type="InterPro" id="IPR036390">
    <property type="entry name" value="WH_DNA-bd_sf"/>
</dbReference>
<evidence type="ECO:0000256" key="1">
    <source>
        <dbReference type="ARBA" id="ARBA00038283"/>
    </source>
</evidence>
<reference evidence="4" key="1">
    <citation type="journal article" date="2005" name="Antimicrob. Agents Chemother.">
        <title>Chromosome- and plasmid-encoded beta-lactamases in Capnocytophaga spp.</title>
        <authorList>
            <person name="Handal T."/>
            <person name="Giraud-Morin C."/>
            <person name="Caugant D.A."/>
            <person name="Madinier I."/>
            <person name="Olsen I."/>
            <person name="Fosse T."/>
        </authorList>
    </citation>
    <scope>NUCLEOTIDE SEQUENCE</scope>
    <source>
        <plasmid evidence="4">pCAP01</plasmid>
    </source>
</reference>
<feature type="compositionally biased region" description="Polar residues" evidence="2">
    <location>
        <begin position="347"/>
        <end position="357"/>
    </location>
</feature>
<dbReference type="SUPFAM" id="SSF46785">
    <property type="entry name" value="Winged helix' DNA-binding domain"/>
    <property type="match status" value="2"/>
</dbReference>
<name>Q3T4G0_CAPOC</name>
<sequence>MAVIKNKEVLQSYILTTAKYDFTIYEKRIMYRQIEIEQELLLGQSIKPGVIIETNLWKDKKYTIPVNWLLPNGEKDKNHAQVKKAFEALMSKKIIYETPDAIEGFPLIQRFKVDKKGETVTWQVPKEIVDVIVNFAKGFRKYELKTAMEFESVYAMRFYELLSGQKNPLTYTIEQLKDMFKIQDKYKLTADFLRYVIEPAKKELDAKSPYSFEYKINKSGRKFHSITFIPKFQPQHQDEDLERQRLQQKVSLRYALTKQEINYLKENFGFTDTEIKKNMDTFKEVLGVTDLLTEVARIIAKMNEYVRKGNPISNPKGYIINALKKSVSDIKERAEREKEEHQEEAPTPTQEPRQVSPMSMIAGLAGKMNNNN</sequence>
<geneLocation type="plasmid" evidence="4">
    <name>pCAP01</name>
</geneLocation>
<gene>
    <name evidence="4" type="primary">repA</name>
</gene>
<dbReference type="Pfam" id="PF01051">
    <property type="entry name" value="Rep3_N"/>
    <property type="match status" value="1"/>
</dbReference>
<feature type="region of interest" description="Disordered" evidence="2">
    <location>
        <begin position="329"/>
        <end position="372"/>
    </location>
</feature>
<dbReference type="GO" id="GO:0006270">
    <property type="term" value="P:DNA replication initiation"/>
    <property type="evidence" value="ECO:0007669"/>
    <property type="project" value="InterPro"/>
</dbReference>
<protein>
    <submittedName>
        <fullName evidence="4">RepA</fullName>
    </submittedName>
</protein>
<accession>Q3T4G0</accession>
<organism evidence="4">
    <name type="scientific">Capnocytophaga ochracea</name>
    <dbReference type="NCBI Taxonomy" id="1018"/>
    <lineage>
        <taxon>Bacteria</taxon>
        <taxon>Pseudomonadati</taxon>
        <taxon>Bacteroidota</taxon>
        <taxon>Flavobacteriia</taxon>
        <taxon>Flavobacteriales</taxon>
        <taxon>Flavobacteriaceae</taxon>
        <taxon>Capnocytophaga</taxon>
    </lineage>
</organism>
<dbReference type="GO" id="GO:0003887">
    <property type="term" value="F:DNA-directed DNA polymerase activity"/>
    <property type="evidence" value="ECO:0007669"/>
    <property type="project" value="InterPro"/>
</dbReference>
<proteinExistence type="inferred from homology"/>
<dbReference type="Gene3D" id="1.10.10.10">
    <property type="entry name" value="Winged helix-like DNA-binding domain superfamily/Winged helix DNA-binding domain"/>
    <property type="match status" value="2"/>
</dbReference>
<dbReference type="Pfam" id="PF21205">
    <property type="entry name" value="Rep3_C"/>
    <property type="match status" value="1"/>
</dbReference>
<evidence type="ECO:0000259" key="3">
    <source>
        <dbReference type="Pfam" id="PF01051"/>
    </source>
</evidence>